<protein>
    <submittedName>
        <fullName evidence="3">Senescence domain-containing protein</fullName>
    </submittedName>
</protein>
<sequence length="453" mass="49575">MVILAYRVAMSTEPKCATKPPSALSTLYYRAYACIDQAIWFDEKGEDDMAVRMYEQGLIFITQAEQMKNSEKSILVQKMDKSNFERVPSTTALDAFEPCLDAELIFEISQGVQIFKVTGSETSIPSYPTCLQIFKYAKPNETVAPKLPPNTSGEAVGFVKVNTWIYPLIPNESPVMETEYGAYMFPSCVQKDESYTVGVVFSPEVSDEDKKKFESILRELSLLRSEVALPELTEAEKQRLSKKIAEFLVNSSLFISLGIKEYTAKTADIVEGKFTSLSTRVTPSDQPVVIDTRVQTGVHFLRRGGKVAYKISGYLVEKVGEAAKYLGKKVADHANKRVKPGRLSNAVHSVFEVTAGGLVGASNVWLSLEEAAKTLAKCVANNSVKVVGCKYGESAATLTDNAFYLAGYSAQTAMNVHHLGVKAVAKQAVKEAGKTLGQQDIVAQVSSVQAKTD</sequence>
<dbReference type="InterPro" id="IPR045036">
    <property type="entry name" value="Spartin-like"/>
</dbReference>
<dbReference type="InterPro" id="IPR009686">
    <property type="entry name" value="Senescence/spartin_C"/>
</dbReference>
<dbReference type="Proteomes" id="UP000046395">
    <property type="component" value="Unassembled WGS sequence"/>
</dbReference>
<dbReference type="InterPro" id="IPR036181">
    <property type="entry name" value="MIT_dom_sf"/>
</dbReference>
<dbReference type="Pfam" id="PF06911">
    <property type="entry name" value="Senescence"/>
    <property type="match status" value="1"/>
</dbReference>
<organism evidence="2 3">
    <name type="scientific">Trichuris muris</name>
    <name type="common">Mouse whipworm</name>
    <dbReference type="NCBI Taxonomy" id="70415"/>
    <lineage>
        <taxon>Eukaryota</taxon>
        <taxon>Metazoa</taxon>
        <taxon>Ecdysozoa</taxon>
        <taxon>Nematoda</taxon>
        <taxon>Enoplea</taxon>
        <taxon>Dorylaimia</taxon>
        <taxon>Trichinellida</taxon>
        <taxon>Trichuridae</taxon>
        <taxon>Trichuris</taxon>
    </lineage>
</organism>
<keyword evidence="2" id="KW-1185">Reference proteome</keyword>
<evidence type="ECO:0000313" key="2">
    <source>
        <dbReference type="Proteomes" id="UP000046395"/>
    </source>
</evidence>
<evidence type="ECO:0000259" key="1">
    <source>
        <dbReference type="Pfam" id="PF06911"/>
    </source>
</evidence>
<dbReference type="Gene3D" id="1.20.58.80">
    <property type="entry name" value="Phosphotransferase system, lactose/cellobiose-type IIA subunit"/>
    <property type="match status" value="1"/>
</dbReference>
<reference evidence="3" key="1">
    <citation type="submission" date="2019-12" db="UniProtKB">
        <authorList>
            <consortium name="WormBaseParasite"/>
        </authorList>
    </citation>
    <scope>IDENTIFICATION</scope>
</reference>
<dbReference type="PANTHER" id="PTHR21068">
    <property type="entry name" value="SPARTIN"/>
    <property type="match status" value="1"/>
</dbReference>
<proteinExistence type="predicted"/>
<feature type="domain" description="Senescence" evidence="1">
    <location>
        <begin position="247"/>
        <end position="430"/>
    </location>
</feature>
<dbReference type="GO" id="GO:0051301">
    <property type="term" value="P:cell division"/>
    <property type="evidence" value="ECO:0007669"/>
    <property type="project" value="TreeGrafter"/>
</dbReference>
<dbReference type="WBParaSite" id="TMUE_1000003924.1">
    <property type="protein sequence ID" value="TMUE_1000003924.1"/>
    <property type="gene ID" value="WBGene00294645"/>
</dbReference>
<dbReference type="GO" id="GO:0030514">
    <property type="term" value="P:negative regulation of BMP signaling pathway"/>
    <property type="evidence" value="ECO:0007669"/>
    <property type="project" value="TreeGrafter"/>
</dbReference>
<dbReference type="STRING" id="70415.A0A5S6Q9K5"/>
<name>A0A5S6Q9K5_TRIMR</name>
<dbReference type="SUPFAM" id="SSF116846">
    <property type="entry name" value="MIT domain"/>
    <property type="match status" value="1"/>
</dbReference>
<evidence type="ECO:0000313" key="3">
    <source>
        <dbReference type="WBParaSite" id="TMUE_1000003924.1"/>
    </source>
</evidence>
<accession>A0A5S6Q9K5</accession>
<dbReference type="AlphaFoldDB" id="A0A5S6Q9K5"/>
<dbReference type="GO" id="GO:0005886">
    <property type="term" value="C:plasma membrane"/>
    <property type="evidence" value="ECO:0007669"/>
    <property type="project" value="TreeGrafter"/>
</dbReference>
<dbReference type="PANTHER" id="PTHR21068:SF43">
    <property type="entry name" value="SPARTIN"/>
    <property type="match status" value="1"/>
</dbReference>